<keyword evidence="3" id="KW-1185">Reference proteome</keyword>
<accession>A0A4Z2E5P5</accession>
<dbReference type="EMBL" id="SRLO01016400">
    <property type="protein sequence ID" value="TNN24108.1"/>
    <property type="molecule type" value="Genomic_DNA"/>
</dbReference>
<sequence>MSCDSPVQRVRGASPCWINNLTGHDEYGYQIRSNWAPACGRLTDSSSWVAAAAPSLRQQTRPAGRPIGAVGAPRGSSHTC</sequence>
<evidence type="ECO:0000256" key="1">
    <source>
        <dbReference type="SAM" id="MobiDB-lite"/>
    </source>
</evidence>
<dbReference type="Proteomes" id="UP000314294">
    <property type="component" value="Unassembled WGS sequence"/>
</dbReference>
<name>A0A4Z2E5P5_9TELE</name>
<gene>
    <name evidence="2" type="ORF">EYF80_065769</name>
</gene>
<protein>
    <submittedName>
        <fullName evidence="2">Uncharacterized protein</fullName>
    </submittedName>
</protein>
<proteinExistence type="predicted"/>
<evidence type="ECO:0000313" key="2">
    <source>
        <dbReference type="EMBL" id="TNN24108.1"/>
    </source>
</evidence>
<dbReference type="AlphaFoldDB" id="A0A4Z2E5P5"/>
<comment type="caution">
    <text evidence="2">The sequence shown here is derived from an EMBL/GenBank/DDBJ whole genome shotgun (WGS) entry which is preliminary data.</text>
</comment>
<organism evidence="2 3">
    <name type="scientific">Liparis tanakae</name>
    <name type="common">Tanaka's snailfish</name>
    <dbReference type="NCBI Taxonomy" id="230148"/>
    <lineage>
        <taxon>Eukaryota</taxon>
        <taxon>Metazoa</taxon>
        <taxon>Chordata</taxon>
        <taxon>Craniata</taxon>
        <taxon>Vertebrata</taxon>
        <taxon>Euteleostomi</taxon>
        <taxon>Actinopterygii</taxon>
        <taxon>Neopterygii</taxon>
        <taxon>Teleostei</taxon>
        <taxon>Neoteleostei</taxon>
        <taxon>Acanthomorphata</taxon>
        <taxon>Eupercaria</taxon>
        <taxon>Perciformes</taxon>
        <taxon>Cottioidei</taxon>
        <taxon>Cottales</taxon>
        <taxon>Liparidae</taxon>
        <taxon>Liparis</taxon>
    </lineage>
</organism>
<reference evidence="2 3" key="1">
    <citation type="submission" date="2019-03" db="EMBL/GenBank/DDBJ databases">
        <title>First draft genome of Liparis tanakae, snailfish: a comprehensive survey of snailfish specific genes.</title>
        <authorList>
            <person name="Kim W."/>
            <person name="Song I."/>
            <person name="Jeong J.-H."/>
            <person name="Kim D."/>
            <person name="Kim S."/>
            <person name="Ryu S."/>
            <person name="Song J.Y."/>
            <person name="Lee S.K."/>
        </authorList>
    </citation>
    <scope>NUCLEOTIDE SEQUENCE [LARGE SCALE GENOMIC DNA]</scope>
    <source>
        <tissue evidence="2">Muscle</tissue>
    </source>
</reference>
<feature type="region of interest" description="Disordered" evidence="1">
    <location>
        <begin position="55"/>
        <end position="80"/>
    </location>
</feature>
<evidence type="ECO:0000313" key="3">
    <source>
        <dbReference type="Proteomes" id="UP000314294"/>
    </source>
</evidence>